<keyword evidence="2" id="KW-0808">Transferase</keyword>
<dbReference type="KEGG" id="xdo:XDD1_1316"/>
<dbReference type="RefSeq" id="WP_045969606.1">
    <property type="nucleotide sequence ID" value="NZ_CAWMED010000001.1"/>
</dbReference>
<dbReference type="Proteomes" id="UP000324170">
    <property type="component" value="Unassembled WGS sequence"/>
</dbReference>
<dbReference type="SMR" id="A0A068QT41"/>
<dbReference type="HOGENOM" id="CLU_049749_3_2_6"/>
<accession>A0A068QT41</accession>
<proteinExistence type="evidence at protein level"/>
<dbReference type="Pfam" id="PF13649">
    <property type="entry name" value="Methyltransf_25"/>
    <property type="match status" value="1"/>
</dbReference>
<evidence type="ECO:0000313" key="4">
    <source>
        <dbReference type="EMBL" id="CDG17015.1"/>
    </source>
</evidence>
<dbReference type="EMBL" id="FO704550">
    <property type="protein sequence ID" value="CDG17015.1"/>
    <property type="molecule type" value="Genomic_DNA"/>
</dbReference>
<dbReference type="GO" id="GO:0032259">
    <property type="term" value="P:methylation"/>
    <property type="evidence" value="ECO:0007669"/>
    <property type="project" value="UniProtKB-KW"/>
</dbReference>
<evidence type="ECO:0000313" key="7">
    <source>
        <dbReference type="Proteomes" id="UP000324170"/>
    </source>
</evidence>
<dbReference type="PANTHER" id="PTHR43861">
    <property type="entry name" value="TRANS-ACONITATE 2-METHYLTRANSFERASE-RELATED"/>
    <property type="match status" value="1"/>
</dbReference>
<dbReference type="PDB" id="8RDL">
    <property type="method" value="X-ray"/>
    <property type="resolution" value="2.10 A"/>
    <property type="chains" value="A=4-246"/>
</dbReference>
<dbReference type="InterPro" id="IPR041698">
    <property type="entry name" value="Methyltransf_25"/>
</dbReference>
<feature type="binding site" evidence="8">
    <location>
        <position position="111"/>
    </location>
    <ligand>
        <name>S-adenosyl-L-homocysteine</name>
        <dbReference type="ChEBI" id="CHEBI:57856"/>
    </ligand>
</feature>
<reference evidence="5 7" key="2">
    <citation type="submission" date="2019-07" db="EMBL/GenBank/DDBJ databases">
        <title>Genomic Encyclopedia of Type Strains, Phase I: the one thousand microbial genomes (KMG-I) project.</title>
        <authorList>
            <person name="Kyrpides N."/>
        </authorList>
    </citation>
    <scope>NUCLEOTIDE SEQUENCE [LARGE SCALE GENOMIC DNA]</scope>
    <source>
        <strain evidence="5 7">DSM 17909</strain>
    </source>
</reference>
<dbReference type="Proteomes" id="UP000032721">
    <property type="component" value="Chromosome"/>
</dbReference>
<evidence type="ECO:0000313" key="6">
    <source>
        <dbReference type="Proteomes" id="UP000032721"/>
    </source>
</evidence>
<feature type="disulfide bond" evidence="8">
    <location>
        <begin position="156"/>
        <end position="236"/>
    </location>
</feature>
<evidence type="ECO:0000259" key="3">
    <source>
        <dbReference type="Pfam" id="PF13649"/>
    </source>
</evidence>
<dbReference type="PANTHER" id="PTHR43861:SF1">
    <property type="entry name" value="TRANS-ACONITATE 2-METHYLTRANSFERASE"/>
    <property type="match status" value="1"/>
</dbReference>
<evidence type="ECO:0000313" key="5">
    <source>
        <dbReference type="EMBL" id="TYP13508.1"/>
    </source>
</evidence>
<dbReference type="Gene3D" id="3.40.50.150">
    <property type="entry name" value="Vaccinia Virus protein VP39"/>
    <property type="match status" value="1"/>
</dbReference>
<protein>
    <submittedName>
        <fullName evidence="4">ToxA protein</fullName>
    </submittedName>
    <submittedName>
        <fullName evidence="5">Ubiquinone/menaquinone biosynthesis C-methylase UbiE</fullName>
    </submittedName>
</protein>
<evidence type="ECO:0007829" key="8">
    <source>
        <dbReference type="PDB" id="8RDL"/>
    </source>
</evidence>
<sequence length="246" mass="28363">MQEEIHYDSIGEGYEHFYNSVPQRKVEVRTLFDMVGDVQGKSVLDLACGYGYFGRELYHRGASKVVGVDISEKMIALAKKKSTEYGDNIEFHVANVSDMQLNEKFDIITATFLFHYAKSIVELESMFRSVANHLKPSGKLVAYMAAPDYQLEKGNCHNYGLNILSEEPLQGGFIHQVEFITTPPILLTFYRWDRETYKNAIHKAGFGHFEWRKPMVLESDIERYPAGFWDTYQQNCMHTGLTCWMP</sequence>
<dbReference type="SUPFAM" id="SSF53335">
    <property type="entry name" value="S-adenosyl-L-methionine-dependent methyltransferases"/>
    <property type="match status" value="1"/>
</dbReference>
<dbReference type="InterPro" id="IPR029063">
    <property type="entry name" value="SAM-dependent_MTases_sf"/>
</dbReference>
<evidence type="ECO:0000256" key="1">
    <source>
        <dbReference type="ARBA" id="ARBA00022603"/>
    </source>
</evidence>
<reference evidence="8" key="3">
    <citation type="journal article" date="2024" name="Angew. Chem. Int. Ed.">
        <title>Isofunctional but Structurally Different Methyltransferases for Dithiolopyrrolone Diversification.</title>
        <authorList>
            <person name="Su L."/>
            <person name="Huber E.M."/>
            <person name="Westphalen M."/>
            <person name="Gellner J."/>
            <person name="Bode E."/>
            <person name="Kobel T."/>
            <person name="Grun P."/>
            <person name="Alanjary M.M."/>
            <person name="Glatter T."/>
            <person name="Cirnski K."/>
            <person name="Muller R."/>
            <person name="Schindler D."/>
            <person name="Groll M."/>
            <person name="Bode H.B."/>
        </authorList>
    </citation>
    <scope>X-RAY CRYSTALLOGRAPHY (2.10 ANGSTROMS) OF 4-246 IN COMPLEX WITH S-ADENOSYL-L-HOMOCYSTEINE</scope>
    <scope>DISULFIDE BONDS</scope>
</reference>
<evidence type="ECO:0000256" key="2">
    <source>
        <dbReference type="ARBA" id="ARBA00022679"/>
    </source>
</evidence>
<dbReference type="STRING" id="351671.XDD1_1316"/>
<feature type="binding site" evidence="8">
    <location>
        <position position="95"/>
    </location>
    <ligand>
        <name>S-adenosyl-L-homocysteine</name>
        <dbReference type="ChEBI" id="CHEBI:57856"/>
    </ligand>
</feature>
<dbReference type="GO" id="GO:0008168">
    <property type="term" value="F:methyltransferase activity"/>
    <property type="evidence" value="ECO:0007669"/>
    <property type="project" value="UniProtKB-KW"/>
</dbReference>
<feature type="binding site" evidence="8">
    <location>
        <position position="96"/>
    </location>
    <ligand>
        <name>S-adenosyl-L-homocysteine</name>
        <dbReference type="ChEBI" id="CHEBI:57856"/>
    </ligand>
</feature>
<feature type="domain" description="Methyltransferase" evidence="3">
    <location>
        <begin position="43"/>
        <end position="138"/>
    </location>
</feature>
<feature type="binding site" evidence="8">
    <location>
        <position position="69"/>
    </location>
    <ligand>
        <name>S-adenosyl-L-homocysteine</name>
        <dbReference type="ChEBI" id="CHEBI:57856"/>
    </ligand>
</feature>
<organism evidence="4 6">
    <name type="scientific">Xenorhabdus doucetiae</name>
    <dbReference type="NCBI Taxonomy" id="351671"/>
    <lineage>
        <taxon>Bacteria</taxon>
        <taxon>Pseudomonadati</taxon>
        <taxon>Pseudomonadota</taxon>
        <taxon>Gammaproteobacteria</taxon>
        <taxon>Enterobacterales</taxon>
        <taxon>Morganellaceae</taxon>
        <taxon>Xenorhabdus</taxon>
    </lineage>
</organism>
<keyword evidence="7" id="KW-1185">Reference proteome</keyword>
<dbReference type="CDD" id="cd02440">
    <property type="entry name" value="AdoMet_MTases"/>
    <property type="match status" value="1"/>
</dbReference>
<dbReference type="EMBL" id="VNHN01000008">
    <property type="protein sequence ID" value="TYP13508.1"/>
    <property type="molecule type" value="Genomic_DNA"/>
</dbReference>
<name>A0A068QT41_9GAMM</name>
<keyword evidence="1" id="KW-0489">Methyltransferase</keyword>
<dbReference type="AlphaFoldDB" id="A0A068QT41"/>
<reference evidence="4 6" key="1">
    <citation type="submission" date="2013-07" db="EMBL/GenBank/DDBJ databases">
        <authorList>
            <person name="Genoscope - CEA"/>
        </authorList>
    </citation>
    <scope>NUCLEOTIDE SEQUENCE [LARGE SCALE GENOMIC DNA]</scope>
    <source>
        <strain evidence="4">FRM16</strain>
        <strain evidence="6">FRM16 / DSM 17909</strain>
    </source>
</reference>
<keyword evidence="8" id="KW-0002">3D-structure</keyword>
<keyword evidence="5" id="KW-0830">Ubiquinone</keyword>
<dbReference type="OrthoDB" id="9791837at2"/>
<gene>
    <name evidence="5" type="ORF">LY16_00751</name>
    <name evidence="4" type="ORF">XDD1_1316</name>
</gene>